<reference evidence="1" key="1">
    <citation type="submission" date="2022-04" db="EMBL/GenBank/DDBJ databases">
        <title>Carnegiea gigantea Genome sequencing and assembly v2.</title>
        <authorList>
            <person name="Copetti D."/>
            <person name="Sanderson M.J."/>
            <person name="Burquez A."/>
            <person name="Wojciechowski M.F."/>
        </authorList>
    </citation>
    <scope>NUCLEOTIDE SEQUENCE</scope>
    <source>
        <strain evidence="1">SGP5-SGP5p</strain>
        <tissue evidence="1">Aerial part</tissue>
    </source>
</reference>
<comment type="caution">
    <text evidence="1">The sequence shown here is derived from an EMBL/GenBank/DDBJ whole genome shotgun (WGS) entry which is preliminary data.</text>
</comment>
<proteinExistence type="predicted"/>
<name>A0A9Q1GV86_9CARY</name>
<accession>A0A9Q1GV86</accession>
<dbReference type="Proteomes" id="UP001153076">
    <property type="component" value="Unassembled WGS sequence"/>
</dbReference>
<protein>
    <submittedName>
        <fullName evidence="1">Uncharacterized protein</fullName>
    </submittedName>
</protein>
<organism evidence="1 2">
    <name type="scientific">Carnegiea gigantea</name>
    <dbReference type="NCBI Taxonomy" id="171969"/>
    <lineage>
        <taxon>Eukaryota</taxon>
        <taxon>Viridiplantae</taxon>
        <taxon>Streptophyta</taxon>
        <taxon>Embryophyta</taxon>
        <taxon>Tracheophyta</taxon>
        <taxon>Spermatophyta</taxon>
        <taxon>Magnoliopsida</taxon>
        <taxon>eudicotyledons</taxon>
        <taxon>Gunneridae</taxon>
        <taxon>Pentapetalae</taxon>
        <taxon>Caryophyllales</taxon>
        <taxon>Cactineae</taxon>
        <taxon>Cactaceae</taxon>
        <taxon>Cactoideae</taxon>
        <taxon>Echinocereeae</taxon>
        <taxon>Carnegiea</taxon>
    </lineage>
</organism>
<evidence type="ECO:0000313" key="2">
    <source>
        <dbReference type="Proteomes" id="UP001153076"/>
    </source>
</evidence>
<sequence>MVQNRTGLKTEVDRTGPNWTEAFRFGLRSLVSSSSVFGPTPEVFTFHFIFYRVTSVLAFCCFCLPTSRVVHFPSPLHSSESSLSSSSANIAVFFLQSRLSHSVTLQVSSFRETATVDWRLPRPEFSPVGGGISSLSPLQFIVGLTLSLADFSLVVSGSKNLAQNLGKLSVNDNVIDVGDTLNI</sequence>
<keyword evidence="2" id="KW-1185">Reference proteome</keyword>
<gene>
    <name evidence="1" type="ORF">Cgig2_025357</name>
</gene>
<dbReference type="AlphaFoldDB" id="A0A9Q1GV86"/>
<dbReference type="EMBL" id="JAKOGI010001410">
    <property type="protein sequence ID" value="KAJ8425760.1"/>
    <property type="molecule type" value="Genomic_DNA"/>
</dbReference>
<evidence type="ECO:0000313" key="1">
    <source>
        <dbReference type="EMBL" id="KAJ8425760.1"/>
    </source>
</evidence>